<keyword evidence="6 7" id="KW-0408">Iron</keyword>
<reference evidence="9 10" key="1">
    <citation type="submission" date="2021-07" db="EMBL/GenBank/DDBJ databases">
        <title>Mesonia aestuariivivens sp. nov., isolated from a tidal flat.</title>
        <authorList>
            <person name="Kim Y.-O."/>
            <person name="Yoon J.-H."/>
        </authorList>
    </citation>
    <scope>NUCLEOTIDE SEQUENCE [LARGE SCALE GENOMIC DNA]</scope>
    <source>
        <strain evidence="9 10">JHPTF-M18</strain>
    </source>
</reference>
<keyword evidence="9" id="KW-0575">Peroxidase</keyword>
<sequence length="391" mass="44720">MDFFSEFKSILLSMRHTLFKILIFSIILSFFGFKAYQEFNIDQLREVYSSGDPSTWPEPSLDSTINKADFKDIGSLPDIQFPADNPYSEAKKDLGKSLFFDSRLSSSGQIACASCHDSELGWGDGKRHSYGHLRREGRRNSMTILNSAYAETLFWDGRASSLEDQAQFPIQDTLEMNFHIKLAADKIAKIEGYKALFEAAFGDKTVSKERIQKAIATYERTIVSGRTRFDRFIDGESKLFTDQQVLGMHLFRTKARCINCHNTGYFSDNKFHNTGLTYYGRPFEDLGRYEVTGNKEDVGKFKTSTLREISRTAPYMHNGLFQNLFGIVNLYSAGMPQPRRKDHQVNDTLFPTTSPLLKKLQLTKEEKYALVAFLKTLESINHRETPPELPE</sequence>
<evidence type="ECO:0000313" key="10">
    <source>
        <dbReference type="Proteomes" id="UP000719267"/>
    </source>
</evidence>
<evidence type="ECO:0000256" key="7">
    <source>
        <dbReference type="PROSITE-ProRule" id="PRU00433"/>
    </source>
</evidence>
<keyword evidence="4" id="KW-0574">Periplasm</keyword>
<dbReference type="InterPro" id="IPR004852">
    <property type="entry name" value="Di-haem_cyt_c_peroxidsae"/>
</dbReference>
<dbReference type="PIRSF" id="PIRSF000294">
    <property type="entry name" value="Cytochrome-c_peroxidase"/>
    <property type="match status" value="1"/>
</dbReference>
<proteinExistence type="predicted"/>
<evidence type="ECO:0000256" key="3">
    <source>
        <dbReference type="ARBA" id="ARBA00022729"/>
    </source>
</evidence>
<protein>
    <submittedName>
        <fullName evidence="9">Cytochrome-c peroxidase</fullName>
    </submittedName>
</protein>
<keyword evidence="10" id="KW-1185">Reference proteome</keyword>
<dbReference type="PANTHER" id="PTHR30600:SF10">
    <property type="entry name" value="BLL6722 PROTEIN"/>
    <property type="match status" value="1"/>
</dbReference>
<keyword evidence="3" id="KW-0732">Signal</keyword>
<dbReference type="InterPro" id="IPR009056">
    <property type="entry name" value="Cyt_c-like_dom"/>
</dbReference>
<dbReference type="Pfam" id="PF03150">
    <property type="entry name" value="CCP_MauG"/>
    <property type="match status" value="1"/>
</dbReference>
<dbReference type="InterPro" id="IPR026259">
    <property type="entry name" value="MauG/Cytc_peroxidase"/>
</dbReference>
<dbReference type="PANTHER" id="PTHR30600">
    <property type="entry name" value="CYTOCHROME C PEROXIDASE-RELATED"/>
    <property type="match status" value="1"/>
</dbReference>
<keyword evidence="5" id="KW-0560">Oxidoreductase</keyword>
<dbReference type="Proteomes" id="UP000719267">
    <property type="component" value="Unassembled WGS sequence"/>
</dbReference>
<dbReference type="EMBL" id="JAHWDF010000002">
    <property type="protein sequence ID" value="MBW2960538.1"/>
    <property type="molecule type" value="Genomic_DNA"/>
</dbReference>
<dbReference type="InterPro" id="IPR051395">
    <property type="entry name" value="Cytochrome_c_Peroxidase/MauG"/>
</dbReference>
<gene>
    <name evidence="9" type="ORF">KW502_01835</name>
</gene>
<comment type="subcellular location">
    <subcellularLocation>
        <location evidence="1">Periplasm</location>
    </subcellularLocation>
</comment>
<feature type="domain" description="Cytochrome c" evidence="8">
    <location>
        <begin position="90"/>
        <end position="198"/>
    </location>
</feature>
<evidence type="ECO:0000259" key="8">
    <source>
        <dbReference type="PROSITE" id="PS51007"/>
    </source>
</evidence>
<evidence type="ECO:0000256" key="2">
    <source>
        <dbReference type="ARBA" id="ARBA00022723"/>
    </source>
</evidence>
<dbReference type="GO" id="GO:0004601">
    <property type="term" value="F:peroxidase activity"/>
    <property type="evidence" value="ECO:0007669"/>
    <property type="project" value="UniProtKB-KW"/>
</dbReference>
<dbReference type="PROSITE" id="PS51007">
    <property type="entry name" value="CYTC"/>
    <property type="match status" value="2"/>
</dbReference>
<name>A0ABS6W065_9FLAO</name>
<keyword evidence="2 7" id="KW-0479">Metal-binding</keyword>
<evidence type="ECO:0000256" key="4">
    <source>
        <dbReference type="ARBA" id="ARBA00022764"/>
    </source>
</evidence>
<evidence type="ECO:0000256" key="5">
    <source>
        <dbReference type="ARBA" id="ARBA00023002"/>
    </source>
</evidence>
<feature type="domain" description="Cytochrome c" evidence="8">
    <location>
        <begin position="242"/>
        <end position="378"/>
    </location>
</feature>
<keyword evidence="7" id="KW-0349">Heme</keyword>
<accession>A0ABS6W065</accession>
<evidence type="ECO:0000256" key="6">
    <source>
        <dbReference type="ARBA" id="ARBA00023004"/>
    </source>
</evidence>
<evidence type="ECO:0000313" key="9">
    <source>
        <dbReference type="EMBL" id="MBW2960538.1"/>
    </source>
</evidence>
<evidence type="ECO:0000256" key="1">
    <source>
        <dbReference type="ARBA" id="ARBA00004418"/>
    </source>
</evidence>
<organism evidence="9 10">
    <name type="scientific">Mesonia aestuariivivens</name>
    <dbReference type="NCBI Taxonomy" id="2796128"/>
    <lineage>
        <taxon>Bacteria</taxon>
        <taxon>Pseudomonadati</taxon>
        <taxon>Bacteroidota</taxon>
        <taxon>Flavobacteriia</taxon>
        <taxon>Flavobacteriales</taxon>
        <taxon>Flavobacteriaceae</taxon>
        <taxon>Mesonia</taxon>
    </lineage>
</organism>
<comment type="caution">
    <text evidence="9">The sequence shown here is derived from an EMBL/GenBank/DDBJ whole genome shotgun (WGS) entry which is preliminary data.</text>
</comment>